<evidence type="ECO:0000256" key="3">
    <source>
        <dbReference type="ARBA" id="ARBA00022801"/>
    </source>
</evidence>
<comment type="pathway">
    <text evidence="1 6">Amino-acid biosynthesis; L-methionine biosynthesis via salvage pathway; S-methyl-5-thio-alpha-D-ribose 1-phosphate from S-methyl-5'-thioadenosine (hydrolase route): step 1/2.</text>
</comment>
<dbReference type="InterPro" id="IPR035994">
    <property type="entry name" value="Nucleoside_phosphorylase_sf"/>
</dbReference>
<evidence type="ECO:0000256" key="6">
    <source>
        <dbReference type="HAMAP-Rule" id="MF_01684"/>
    </source>
</evidence>
<dbReference type="NCBIfam" id="TIGR01704">
    <property type="entry name" value="MTA_SAH-Nsdase"/>
    <property type="match status" value="1"/>
</dbReference>
<dbReference type="RefSeq" id="WP_138190831.1">
    <property type="nucleotide sequence ID" value="NZ_VBWP01000004.1"/>
</dbReference>
<dbReference type="Gene3D" id="3.40.50.1580">
    <property type="entry name" value="Nucleoside phosphorylase domain"/>
    <property type="match status" value="1"/>
</dbReference>
<protein>
    <recommendedName>
        <fullName evidence="6">5'-methylthioadenosine/S-adenosylhomocysteine nucleosidase</fullName>
        <shortName evidence="6">MTA/SAH nucleosidase</shortName>
        <shortName evidence="6">MTAN</shortName>
        <ecNumber evidence="6">3.2.2.9</ecNumber>
    </recommendedName>
    <alternativeName>
        <fullName evidence="6">5'-deoxyadenosine nucleosidase</fullName>
        <shortName evidence="6">DOA nucleosidase</shortName>
        <shortName evidence="6">dAdo nucleosidase</shortName>
    </alternativeName>
    <alternativeName>
        <fullName evidence="6">5'-methylthioadenosine nucleosidase</fullName>
        <shortName evidence="6">MTA nucleosidase</shortName>
    </alternativeName>
    <alternativeName>
        <fullName evidence="6">S-adenosylhomocysteine nucleosidase</fullName>
        <shortName evidence="6">AdoHcy nucleosidase</shortName>
        <shortName evidence="6">SAH nucleosidase</shortName>
        <shortName evidence="6">SRH nucleosidase</shortName>
    </alternativeName>
</protein>
<comment type="similarity">
    <text evidence="6">Belongs to the PNP/UDP phosphorylase family. MtnN subfamily.</text>
</comment>
<dbReference type="PANTHER" id="PTHR46832:SF1">
    <property type="entry name" value="5'-METHYLTHIOADENOSINE_S-ADENOSYLHOMOCYSTEINE NUCLEOSIDASE"/>
    <property type="match status" value="1"/>
</dbReference>
<dbReference type="GO" id="GO:0005829">
    <property type="term" value="C:cytosol"/>
    <property type="evidence" value="ECO:0007669"/>
    <property type="project" value="TreeGrafter"/>
</dbReference>
<dbReference type="Proteomes" id="UP000306912">
    <property type="component" value="Unassembled WGS sequence"/>
</dbReference>
<keyword evidence="8" id="KW-0326">Glycosidase</keyword>
<feature type="active site" description="Proton acceptor" evidence="6">
    <location>
        <position position="12"/>
    </location>
</feature>
<organism evidence="8 9">
    <name type="scientific">Culicoidibacter larvae</name>
    <dbReference type="NCBI Taxonomy" id="2579976"/>
    <lineage>
        <taxon>Bacteria</taxon>
        <taxon>Bacillati</taxon>
        <taxon>Bacillota</taxon>
        <taxon>Culicoidibacteria</taxon>
        <taxon>Culicoidibacterales</taxon>
        <taxon>Culicoidibacteraceae</taxon>
        <taxon>Culicoidibacter</taxon>
    </lineage>
</organism>
<dbReference type="EMBL" id="VBWP01000004">
    <property type="protein sequence ID" value="TLG74279.1"/>
    <property type="molecule type" value="Genomic_DNA"/>
</dbReference>
<feature type="binding site" evidence="6">
    <location>
        <position position="78"/>
    </location>
    <ligand>
        <name>substrate</name>
    </ligand>
</feature>
<accession>A0A5R8QCI4</accession>
<keyword evidence="3 6" id="KW-0378">Hydrolase</keyword>
<dbReference type="GO" id="GO:0008930">
    <property type="term" value="F:methylthioadenosine nucleosidase activity"/>
    <property type="evidence" value="ECO:0007669"/>
    <property type="project" value="UniProtKB-UniRule"/>
</dbReference>
<dbReference type="EC" id="3.2.2.9" evidence="6"/>
<dbReference type="FunCoup" id="A0A5R8QCI4">
    <property type="interactions" value="57"/>
</dbReference>
<feature type="active site" description="Proton donor" evidence="6">
    <location>
        <position position="197"/>
    </location>
</feature>
<evidence type="ECO:0000256" key="1">
    <source>
        <dbReference type="ARBA" id="ARBA00004945"/>
    </source>
</evidence>
<comment type="caution">
    <text evidence="8">The sequence shown here is derived from an EMBL/GenBank/DDBJ whole genome shotgun (WGS) entry which is preliminary data.</text>
</comment>
<dbReference type="InterPro" id="IPR000845">
    <property type="entry name" value="Nucleoside_phosphorylase_d"/>
</dbReference>
<comment type="function">
    <text evidence="6">Catalyzes the irreversible cleavage of the glycosidic bond in both 5'-methylthioadenosine (MTA) and S-adenosylhomocysteine (SAH/AdoHcy) to adenine and the corresponding thioribose, 5'-methylthioribose and S-ribosylhomocysteine, respectively. Also cleaves 5'-deoxyadenosine, a toxic by-product of radical S-adenosylmethionine (SAM) enzymes, into 5-deoxyribose and adenine.</text>
</comment>
<proteinExistence type="inferred from homology"/>
<dbReference type="AlphaFoldDB" id="A0A5R8QCI4"/>
<dbReference type="UniPathway" id="UPA00904">
    <property type="reaction ID" value="UER00871"/>
</dbReference>
<dbReference type="GO" id="GO:0008782">
    <property type="term" value="F:adenosylhomocysteine nucleosidase activity"/>
    <property type="evidence" value="ECO:0007669"/>
    <property type="project" value="UniProtKB-UniRule"/>
</dbReference>
<dbReference type="GO" id="GO:0019284">
    <property type="term" value="P:L-methionine salvage from S-adenosylmethionine"/>
    <property type="evidence" value="ECO:0007669"/>
    <property type="project" value="TreeGrafter"/>
</dbReference>
<dbReference type="Pfam" id="PF01048">
    <property type="entry name" value="PNP_UDP_1"/>
    <property type="match status" value="1"/>
</dbReference>
<feature type="binding site" evidence="6">
    <location>
        <begin position="173"/>
        <end position="174"/>
    </location>
    <ligand>
        <name>substrate</name>
    </ligand>
</feature>
<dbReference type="GO" id="GO:0019509">
    <property type="term" value="P:L-methionine salvage from methylthioadenosine"/>
    <property type="evidence" value="ECO:0007669"/>
    <property type="project" value="UniProtKB-UniRule"/>
</dbReference>
<dbReference type="FunFam" id="3.40.50.1580:FF:000001">
    <property type="entry name" value="MTA/SAH nucleosidase family protein"/>
    <property type="match status" value="1"/>
</dbReference>
<sequence length="229" mass="24971">MAIGIIGAMEEEITYFLEALGEYKSYTFADRTFYQGELSNHDVVVALSGIGKVNAAVTTTLLLTHFDITHVFNTGSAGGADKELNVGDIILATECFYHDVDVRAFGYEHGQVPQMPVTFENDSQLLSLATQALENSHLAFVAGTVATGDSFIAKLEQIEVIKQAFPKTAAVEMEACSVAQVCYQFDIPFLVIRSISDIAGIESHISFKDYLDQAAKNATLMLKETLQLL</sequence>
<dbReference type="InParanoid" id="A0A5R8QCI4"/>
<dbReference type="PANTHER" id="PTHR46832">
    <property type="entry name" value="5'-METHYLTHIOADENOSINE/S-ADENOSYLHOMOCYSTEINE NUCLEOSIDASE"/>
    <property type="match status" value="1"/>
</dbReference>
<evidence type="ECO:0000313" key="9">
    <source>
        <dbReference type="Proteomes" id="UP000306912"/>
    </source>
</evidence>
<dbReference type="CDD" id="cd09008">
    <property type="entry name" value="MTAN"/>
    <property type="match status" value="1"/>
</dbReference>
<gene>
    <name evidence="6" type="primary">mtnN</name>
    <name evidence="8" type="ORF">FEZ08_06120</name>
</gene>
<dbReference type="InterPro" id="IPR010049">
    <property type="entry name" value="MTA_SAH_Nsdase"/>
</dbReference>
<keyword evidence="2 6" id="KW-0028">Amino-acid biosynthesis</keyword>
<comment type="catalytic activity">
    <reaction evidence="5">
        <text>5'-deoxyadenosine + H2O = 5-deoxy-D-ribose + adenine</text>
        <dbReference type="Rhea" id="RHEA:29859"/>
        <dbReference type="ChEBI" id="CHEBI:15377"/>
        <dbReference type="ChEBI" id="CHEBI:16708"/>
        <dbReference type="ChEBI" id="CHEBI:17319"/>
        <dbReference type="ChEBI" id="CHEBI:149540"/>
        <dbReference type="EC" id="3.2.2.9"/>
    </reaction>
    <physiologicalReaction direction="left-to-right" evidence="5">
        <dbReference type="Rhea" id="RHEA:29860"/>
    </physiologicalReaction>
</comment>
<feature type="binding site" evidence="6">
    <location>
        <position position="152"/>
    </location>
    <ligand>
        <name>substrate</name>
    </ligand>
</feature>
<dbReference type="OrthoDB" id="9792278at2"/>
<name>A0A5R8QCI4_9FIRM</name>
<dbReference type="SUPFAM" id="SSF53167">
    <property type="entry name" value="Purine and uridine phosphorylases"/>
    <property type="match status" value="1"/>
</dbReference>
<comment type="catalytic activity">
    <reaction evidence="6">
        <text>S-adenosyl-L-homocysteine + H2O = S-(5-deoxy-D-ribos-5-yl)-L-homocysteine + adenine</text>
        <dbReference type="Rhea" id="RHEA:17805"/>
        <dbReference type="ChEBI" id="CHEBI:15377"/>
        <dbReference type="ChEBI" id="CHEBI:16708"/>
        <dbReference type="ChEBI" id="CHEBI:57856"/>
        <dbReference type="ChEBI" id="CHEBI:58195"/>
        <dbReference type="EC" id="3.2.2.9"/>
    </reaction>
</comment>
<keyword evidence="9" id="KW-1185">Reference proteome</keyword>
<evidence type="ECO:0000259" key="7">
    <source>
        <dbReference type="Pfam" id="PF01048"/>
    </source>
</evidence>
<dbReference type="HAMAP" id="MF_01684">
    <property type="entry name" value="Salvage_MtnN"/>
    <property type="match status" value="1"/>
</dbReference>
<evidence type="ECO:0000256" key="4">
    <source>
        <dbReference type="ARBA" id="ARBA00023167"/>
    </source>
</evidence>
<feature type="domain" description="Nucleoside phosphorylase" evidence="7">
    <location>
        <begin position="3"/>
        <end position="226"/>
    </location>
</feature>
<evidence type="ECO:0000256" key="2">
    <source>
        <dbReference type="ARBA" id="ARBA00022605"/>
    </source>
</evidence>
<dbReference type="NCBIfam" id="NF004079">
    <property type="entry name" value="PRK05584.1"/>
    <property type="match status" value="1"/>
</dbReference>
<dbReference type="GO" id="GO:0009164">
    <property type="term" value="P:nucleoside catabolic process"/>
    <property type="evidence" value="ECO:0007669"/>
    <property type="project" value="InterPro"/>
</dbReference>
<evidence type="ECO:0000313" key="8">
    <source>
        <dbReference type="EMBL" id="TLG74279.1"/>
    </source>
</evidence>
<keyword evidence="4 6" id="KW-0486">Methionine biosynthesis</keyword>
<reference evidence="8 9" key="1">
    <citation type="submission" date="2019-05" db="EMBL/GenBank/DDBJ databases">
        <title>Culicoidintestinum kansasii gen. nov., sp. nov. from the gastrointestinal tract of the biting midge, Culicoides sonorensis.</title>
        <authorList>
            <person name="Neupane S."/>
            <person name="Ghosh A."/>
            <person name="Gunther S."/>
            <person name="Martin K."/>
            <person name="Zurek L."/>
        </authorList>
    </citation>
    <scope>NUCLEOTIDE SEQUENCE [LARGE SCALE GENOMIC DNA]</scope>
    <source>
        <strain evidence="8 9">CS-1</strain>
    </source>
</reference>
<evidence type="ECO:0000256" key="5">
    <source>
        <dbReference type="ARBA" id="ARBA00050313"/>
    </source>
</evidence>
<comment type="catalytic activity">
    <reaction evidence="6">
        <text>S-methyl-5'-thioadenosine + H2O = 5-(methylsulfanyl)-D-ribose + adenine</text>
        <dbReference type="Rhea" id="RHEA:13617"/>
        <dbReference type="ChEBI" id="CHEBI:15377"/>
        <dbReference type="ChEBI" id="CHEBI:16708"/>
        <dbReference type="ChEBI" id="CHEBI:17509"/>
        <dbReference type="ChEBI" id="CHEBI:78440"/>
        <dbReference type="EC" id="3.2.2.9"/>
    </reaction>
</comment>